<feature type="compositionally biased region" description="Polar residues" evidence="10">
    <location>
        <begin position="1307"/>
        <end position="1323"/>
    </location>
</feature>
<dbReference type="PANTHER" id="PTHR24350">
    <property type="entry name" value="SERINE/THREONINE-PROTEIN KINASE IAL-RELATED"/>
    <property type="match status" value="1"/>
</dbReference>
<dbReference type="GO" id="GO:0004674">
    <property type="term" value="F:protein serine/threonine kinase activity"/>
    <property type="evidence" value="ECO:0007669"/>
    <property type="project" value="UniProtKB-KW"/>
</dbReference>
<dbReference type="GO" id="GO:0005524">
    <property type="term" value="F:ATP binding"/>
    <property type="evidence" value="ECO:0007669"/>
    <property type="project" value="UniProtKB-UniRule"/>
</dbReference>
<dbReference type="InterPro" id="IPR017441">
    <property type="entry name" value="Protein_kinase_ATP_BS"/>
</dbReference>
<accession>A0A4U7B181</accession>
<feature type="compositionally biased region" description="Basic and acidic residues" evidence="10">
    <location>
        <begin position="408"/>
        <end position="420"/>
    </location>
</feature>
<feature type="region of interest" description="Disordered" evidence="10">
    <location>
        <begin position="408"/>
        <end position="513"/>
    </location>
</feature>
<evidence type="ECO:0000256" key="3">
    <source>
        <dbReference type="ARBA" id="ARBA00022741"/>
    </source>
</evidence>
<evidence type="ECO:0000256" key="8">
    <source>
        <dbReference type="PIRSR" id="PIRSR630616-3"/>
    </source>
</evidence>
<dbReference type="InterPro" id="IPR011009">
    <property type="entry name" value="Kinase-like_dom_sf"/>
</dbReference>
<dbReference type="InterPro" id="IPR055148">
    <property type="entry name" value="ZW10_C_2"/>
</dbReference>
<evidence type="ECO:0000256" key="10">
    <source>
        <dbReference type="SAM" id="MobiDB-lite"/>
    </source>
</evidence>
<name>A0A4U7B181_9PEZI</name>
<evidence type="ECO:0000256" key="6">
    <source>
        <dbReference type="PIRSR" id="PIRSR630616-1"/>
    </source>
</evidence>
<evidence type="ECO:0000313" key="12">
    <source>
        <dbReference type="EMBL" id="TKX22750.1"/>
    </source>
</evidence>
<evidence type="ECO:0000259" key="11">
    <source>
        <dbReference type="PROSITE" id="PS50011"/>
    </source>
</evidence>
<dbReference type="InterPro" id="IPR000719">
    <property type="entry name" value="Prot_kinase_dom"/>
</dbReference>
<evidence type="ECO:0000256" key="5">
    <source>
        <dbReference type="ARBA" id="ARBA00022840"/>
    </source>
</evidence>
<dbReference type="Gene3D" id="1.10.510.10">
    <property type="entry name" value="Transferase(Phosphotransferase) domain 1"/>
    <property type="match status" value="1"/>
</dbReference>
<feature type="compositionally biased region" description="Polar residues" evidence="10">
    <location>
        <begin position="438"/>
        <end position="448"/>
    </location>
</feature>
<dbReference type="PROSITE" id="PS00108">
    <property type="entry name" value="PROTEIN_KINASE_ST"/>
    <property type="match status" value="1"/>
</dbReference>
<organism evidence="12 13">
    <name type="scientific">Elsinoe australis</name>
    <dbReference type="NCBI Taxonomy" id="40998"/>
    <lineage>
        <taxon>Eukaryota</taxon>
        <taxon>Fungi</taxon>
        <taxon>Dikarya</taxon>
        <taxon>Ascomycota</taxon>
        <taxon>Pezizomycotina</taxon>
        <taxon>Dothideomycetes</taxon>
        <taxon>Dothideomycetidae</taxon>
        <taxon>Myriangiales</taxon>
        <taxon>Elsinoaceae</taxon>
        <taxon>Elsinoe</taxon>
    </lineage>
</organism>
<feature type="compositionally biased region" description="Polar residues" evidence="10">
    <location>
        <begin position="1514"/>
        <end position="1523"/>
    </location>
</feature>
<keyword evidence="1" id="KW-0723">Serine/threonine-protein kinase</keyword>
<gene>
    <name evidence="12" type="ORF">C1H76_5067</name>
</gene>
<feature type="binding site" evidence="7">
    <location>
        <position position="1067"/>
    </location>
    <ligand>
        <name>ATP</name>
        <dbReference type="ChEBI" id="CHEBI:30616"/>
    </ligand>
</feature>
<keyword evidence="2" id="KW-0808">Transferase</keyword>
<feature type="active site" description="Proton acceptor" evidence="6">
    <location>
        <position position="1049"/>
    </location>
</feature>
<dbReference type="EMBL" id="PTQR01000061">
    <property type="protein sequence ID" value="TKX22750.1"/>
    <property type="molecule type" value="Genomic_DNA"/>
</dbReference>
<reference evidence="12 13" key="1">
    <citation type="submission" date="2018-02" db="EMBL/GenBank/DDBJ databases">
        <title>Draft genome sequences of Elsinoe sp., causing black scab on jojoba.</title>
        <authorList>
            <person name="Stodart B."/>
            <person name="Jeffress S."/>
            <person name="Ash G."/>
            <person name="Arun Chinnappa K."/>
        </authorList>
    </citation>
    <scope>NUCLEOTIDE SEQUENCE [LARGE SCALE GENOMIC DNA]</scope>
    <source>
        <strain evidence="12 13">Hillstone_2</strain>
    </source>
</reference>
<dbReference type="FunFam" id="1.10.510.10:FF:000434">
    <property type="entry name" value="Serine/threonine protein kinase"/>
    <property type="match status" value="1"/>
</dbReference>
<evidence type="ECO:0000256" key="2">
    <source>
        <dbReference type="ARBA" id="ARBA00022679"/>
    </source>
</evidence>
<feature type="region of interest" description="Disordered" evidence="10">
    <location>
        <begin position="1801"/>
        <end position="1838"/>
    </location>
</feature>
<protein>
    <submittedName>
        <fullName evidence="12">Protein kinase domain-containing protein 24</fullName>
    </submittedName>
</protein>
<dbReference type="SMART" id="SM00220">
    <property type="entry name" value="S_TKc"/>
    <property type="match status" value="1"/>
</dbReference>
<dbReference type="Pfam" id="PF00069">
    <property type="entry name" value="Pkinase"/>
    <property type="match status" value="1"/>
</dbReference>
<dbReference type="InterPro" id="IPR046362">
    <property type="entry name" value="Zw10/DSL1_C_sf"/>
</dbReference>
<dbReference type="CDD" id="cd14003">
    <property type="entry name" value="STKc_AMPK-like"/>
    <property type="match status" value="1"/>
</dbReference>
<feature type="binding site" evidence="7">
    <location>
        <begin position="1053"/>
        <end position="1054"/>
    </location>
    <ligand>
        <name>ATP</name>
        <dbReference type="ChEBI" id="CHEBI:30616"/>
    </ligand>
</feature>
<feature type="compositionally biased region" description="Polar residues" evidence="10">
    <location>
        <begin position="1432"/>
        <end position="1463"/>
    </location>
</feature>
<dbReference type="Proteomes" id="UP000308133">
    <property type="component" value="Unassembled WGS sequence"/>
</dbReference>
<evidence type="ECO:0000256" key="7">
    <source>
        <dbReference type="PIRSR" id="PIRSR630616-2"/>
    </source>
</evidence>
<feature type="compositionally biased region" description="Polar residues" evidence="10">
    <location>
        <begin position="1382"/>
        <end position="1402"/>
    </location>
</feature>
<feature type="region of interest" description="Disordered" evidence="10">
    <location>
        <begin position="1246"/>
        <end position="1402"/>
    </location>
</feature>
<evidence type="ECO:0000256" key="1">
    <source>
        <dbReference type="ARBA" id="ARBA00022527"/>
    </source>
</evidence>
<dbReference type="SUPFAM" id="SSF56112">
    <property type="entry name" value="Protein kinase-like (PK-like)"/>
    <property type="match status" value="1"/>
</dbReference>
<dbReference type="Gene3D" id="1.10.357.150">
    <property type="match status" value="1"/>
</dbReference>
<evidence type="ECO:0000313" key="13">
    <source>
        <dbReference type="Proteomes" id="UP000308133"/>
    </source>
</evidence>
<proteinExistence type="predicted"/>
<feature type="domain" description="Protein kinase" evidence="11">
    <location>
        <begin position="934"/>
        <end position="1179"/>
    </location>
</feature>
<feature type="region of interest" description="Disordered" evidence="10">
    <location>
        <begin position="1661"/>
        <end position="1700"/>
    </location>
</feature>
<feature type="compositionally biased region" description="Basic residues" evidence="10">
    <location>
        <begin position="1247"/>
        <end position="1256"/>
    </location>
</feature>
<keyword evidence="3 7" id="KW-0547">Nucleotide-binding</keyword>
<comment type="caution">
    <text evidence="12">The sequence shown here is derived from an EMBL/GenBank/DDBJ whole genome shotgun (WGS) entry which is preliminary data.</text>
</comment>
<feature type="compositionally biased region" description="Polar residues" evidence="10">
    <location>
        <begin position="1492"/>
        <end position="1505"/>
    </location>
</feature>
<dbReference type="Pfam" id="PF22766">
    <property type="entry name" value="ZW10_C2"/>
    <property type="match status" value="1"/>
</dbReference>
<keyword evidence="5 7" id="KW-0067">ATP-binding</keyword>
<dbReference type="PROSITE" id="PS50011">
    <property type="entry name" value="PROTEIN_KINASE_DOM"/>
    <property type="match status" value="1"/>
</dbReference>
<feature type="binding site" evidence="7">
    <location>
        <position position="960"/>
    </location>
    <ligand>
        <name>ATP</name>
        <dbReference type="ChEBI" id="CHEBI:30616"/>
    </ligand>
</feature>
<keyword evidence="4 12" id="KW-0418">Kinase</keyword>
<feature type="compositionally biased region" description="Polar residues" evidence="10">
    <location>
        <begin position="1672"/>
        <end position="1686"/>
    </location>
</feature>
<feature type="compositionally biased region" description="Acidic residues" evidence="10">
    <location>
        <begin position="449"/>
        <end position="464"/>
    </location>
</feature>
<feature type="compositionally biased region" description="Low complexity" evidence="10">
    <location>
        <begin position="1537"/>
        <end position="1547"/>
    </location>
</feature>
<feature type="cross-link" description="Glycyl lysine isopeptide (Lys-Gly) (interchain with G-Cter in SUMO2)" evidence="8">
    <location>
        <position position="1051"/>
    </location>
</feature>
<feature type="compositionally biased region" description="Basic and acidic residues" evidence="10">
    <location>
        <begin position="1466"/>
        <end position="1481"/>
    </location>
</feature>
<dbReference type="InterPro" id="IPR008271">
    <property type="entry name" value="Ser/Thr_kinase_AS"/>
</dbReference>
<feature type="compositionally biased region" description="Low complexity" evidence="10">
    <location>
        <begin position="1266"/>
        <end position="1277"/>
    </location>
</feature>
<dbReference type="InterPro" id="IPR030616">
    <property type="entry name" value="Aur-like"/>
</dbReference>
<feature type="compositionally biased region" description="Low complexity" evidence="10">
    <location>
        <begin position="1557"/>
        <end position="1588"/>
    </location>
</feature>
<dbReference type="PROSITE" id="PS00107">
    <property type="entry name" value="PROTEIN_KINASE_ATP"/>
    <property type="match status" value="1"/>
</dbReference>
<feature type="binding site" evidence="9">
    <location>
        <position position="968"/>
    </location>
    <ligand>
        <name>ATP</name>
        <dbReference type="ChEBI" id="CHEBI:30616"/>
    </ligand>
</feature>
<sequence length="1838" mass="202105">MPEDATGSSLVETLVSAVKTASYPDLEVAGADLTPAVYSELHNALNRAKQDVEVQVRSLSKEVAPDVDGWIARANQVQHDIQQSKATARGIVEEAEVQKALQNVANDSAQKVDLLEKELAFSSALEEALEYIQTVASQLARSKALAVENQINQAFQLLQETKDDLERLQGSYSNNAGRVLSSRASSIREDVIKASRDHISSCIKVSPSQATIDVGGKGAEFGDANLETCIDILRQSDALDPLVQTYQHDLQKAFFDHWLTPSISSGTARLRTTADRAWLDHEQRSGDFNELLADIDKFVGFLSEALPRDLQIPVVGPVFPDFWNQLEQSRLNASVPVDIERLSGFDDTLTAVSRLSRTLSTTGWPGHDKVQEWISAAPRVWLSRQREHTLQAVRTSLLSNLRQTKKVEKVETQVVSHEEQAPDENGWDTEWKDEQGAANESGTKSDTNGDADDASAWDVEDDDNPLGSNGHATKAKEDDDEAAWGWDWQETSPTKSKSEPGSAVPKSAKGNKGTEVTLRETYTVTSVPDILFDESIKVLLKAKQLSGEQFSSSAIAPGIAGLSNIPTLATALYRAMALTAYDKIDSGKMLLYNDAIRLADLLQSFLDGKAEVSAKVELTTTVRRKLEQDISAFERFAKVSYGAEMESQKTILRDLMDGAQGFSNCTTSPYDVECDDAVSMTIDRIRDVYKQWSGTLSKSALLQSVGSLLGATTSKFMVDIQELSDIGEEESKKLLSYVKSISSLSDLFVEQHADTGEVRDMTPLYCQNWLKFQYFGEILDANLVDLKYLWSEGELSLEFEAEEITDLIEALFADTDNRRRAIAEIKGGRPIDLEAYEPRRLHSDNWHVIQCDCSASLLDSQADLTTQPPLEAVTSLHADLKHDSKPLKALYRERMPPGKWALAELQGQRDKLANSYQELLSEFNSKDLTNVGNYSIGRLIGKGSFGKVYLASHKLTNGSKVVLKSAKKDDPNLAREIHHHRQFVHPHIARLYEVIVTENLVWLVLEWWDELYNHLLDHGRMQEAQVQKIFTQLLGAVSYVHMKGCVHRDLKLENILLDKYGNVKLVDFGFTREYAGTTSYLQTWCGTIAYSAPEMIKGEKYAGEKVDVWSLGIILYALLVGELPFDDDDDNVTKSRILKEEPKYPEHYPEGAKELTGKLLSKRPLLRPTLPDLLRHPWLAEHAPQQQEILKLQQPAPFTTQLEQETLARMKSAGVDIDMVIEHVLAQRCDSLAGWWALLIEKEERKARRRERKRKEKEREEKALRRLSAASGRLLTAPSLREINEEEQTTVLLGNPPKPRGRKPARSNASCEQEHYPTTQSIANEGLATLRPDLPNVSEQRTPTPEPPPGIQKDPARSTSSTRRRPAPPPKEYPRRPRTASRHSSSMLRNGHQNPDPLTTSNAAQKRKKLYQLTFRDQLATIKAWFKDTKNKSPVSSKKGAQSTGDASRDGTPTQMRRSSTAQILELRKAEQSQSRPELHTRQTVPARPRLSTASSYGSTHSGMTRAQAKRLSLSPQPLTPGSTAYRRRSGLGGRKSTSSSVSSVRSIHLTHPSGISHSKASSTSSASNSIASPNLSNPPGSRSGPSPHASVKILPASPTTITLPPSIRVQRRGPPGGLGSLPTFGDMQNLSPGSAGGGAIGPSSPGMHAVFARQKRKVFKGPTGLGASPRGSAQGTRNVTPTASGPASREGSQTRKRQSVEIVGMASAVTIAEEDEDDEEGGGEIAGKMSLDGVMEGVEGVGEGGGMRDVGEGMETMSEGLMELEEEEEMEVEEVDAFSPVSEGVTEVVDGEDGYFRMMHKADCDDDDGGEGMNGHGRTNGSVDRGKSVVSPVAEEG</sequence>
<evidence type="ECO:0000256" key="4">
    <source>
        <dbReference type="ARBA" id="ARBA00022777"/>
    </source>
</evidence>
<evidence type="ECO:0000256" key="9">
    <source>
        <dbReference type="PROSITE-ProRule" id="PRU10141"/>
    </source>
</evidence>
<feature type="region of interest" description="Disordered" evidence="10">
    <location>
        <begin position="1429"/>
        <end position="1645"/>
    </location>
</feature>